<dbReference type="Proteomes" id="UP000294003">
    <property type="component" value="Unassembled WGS sequence"/>
</dbReference>
<proteinExistence type="predicted"/>
<reference evidence="2 3" key="1">
    <citation type="submission" date="2018-06" db="EMBL/GenBank/DDBJ databases">
        <title>Complete Genomes of Monosporascus.</title>
        <authorList>
            <person name="Robinson A.J."/>
            <person name="Natvig D.O."/>
        </authorList>
    </citation>
    <scope>NUCLEOTIDE SEQUENCE [LARGE SCALE GENOMIC DNA]</scope>
    <source>
        <strain evidence="2 3">CBS 609.92</strain>
    </source>
</reference>
<accession>A0ABY0HDG2</accession>
<name>A0ABY0HDG2_9PEZI</name>
<protein>
    <submittedName>
        <fullName evidence="2">Uncharacterized protein</fullName>
    </submittedName>
</protein>
<keyword evidence="3" id="KW-1185">Reference proteome</keyword>
<evidence type="ECO:0000313" key="3">
    <source>
        <dbReference type="Proteomes" id="UP000294003"/>
    </source>
</evidence>
<evidence type="ECO:0000256" key="1">
    <source>
        <dbReference type="SAM" id="MobiDB-lite"/>
    </source>
</evidence>
<feature type="compositionally biased region" description="Polar residues" evidence="1">
    <location>
        <begin position="1"/>
        <end position="12"/>
    </location>
</feature>
<evidence type="ECO:0000313" key="2">
    <source>
        <dbReference type="EMBL" id="RYO87935.1"/>
    </source>
</evidence>
<dbReference type="EMBL" id="QJNS01000094">
    <property type="protein sequence ID" value="RYO87935.1"/>
    <property type="molecule type" value="Genomic_DNA"/>
</dbReference>
<organism evidence="2 3">
    <name type="scientific">Monosporascus cannonballus</name>
    <dbReference type="NCBI Taxonomy" id="155416"/>
    <lineage>
        <taxon>Eukaryota</taxon>
        <taxon>Fungi</taxon>
        <taxon>Dikarya</taxon>
        <taxon>Ascomycota</taxon>
        <taxon>Pezizomycotina</taxon>
        <taxon>Sordariomycetes</taxon>
        <taxon>Xylariomycetidae</taxon>
        <taxon>Xylariales</taxon>
        <taxon>Xylariales incertae sedis</taxon>
        <taxon>Monosporascus</taxon>
    </lineage>
</organism>
<feature type="compositionally biased region" description="Polar residues" evidence="1">
    <location>
        <begin position="24"/>
        <end position="39"/>
    </location>
</feature>
<feature type="region of interest" description="Disordered" evidence="1">
    <location>
        <begin position="1"/>
        <end position="83"/>
    </location>
</feature>
<comment type="caution">
    <text evidence="2">The sequence shown here is derived from an EMBL/GenBank/DDBJ whole genome shotgun (WGS) entry which is preliminary data.</text>
</comment>
<gene>
    <name evidence="2" type="ORF">DL762_003985</name>
</gene>
<sequence length="198" mass="21111">MRPQAISTSQQAGIIPQSRPPPSETWTPATRRNLGTSTARDVADDLVGEGAPAVQQVGAPDALAPRGDAVAADDEGPPRPPRHRLRQLLVRHPDRQAAPRVAPPDRREVQAVPHLPHVEELLAAGWGRRRRLRLGIGGLGVSLRVREAGAGSLAVGKVDIGAFAVVVFIAGDGGEPKSIARPQWYRDIWFVAVLCSGL</sequence>